<dbReference type="InterPro" id="IPR013955">
    <property type="entry name" value="Rep_factor-A_C"/>
</dbReference>
<dbReference type="Gene3D" id="2.40.50.140">
    <property type="entry name" value="Nucleic acid-binding proteins"/>
    <property type="match status" value="3"/>
</dbReference>
<dbReference type="Pfam" id="PF24758">
    <property type="entry name" value="LRR_At5g56370"/>
    <property type="match status" value="2"/>
</dbReference>
<organism evidence="3 4">
    <name type="scientific">Brassica napus</name>
    <name type="common">Rape</name>
    <dbReference type="NCBI Taxonomy" id="3708"/>
    <lineage>
        <taxon>Eukaryota</taxon>
        <taxon>Viridiplantae</taxon>
        <taxon>Streptophyta</taxon>
        <taxon>Embryophyta</taxon>
        <taxon>Tracheophyta</taxon>
        <taxon>Spermatophyta</taxon>
        <taxon>Magnoliopsida</taxon>
        <taxon>eudicotyledons</taxon>
        <taxon>Gunneridae</taxon>
        <taxon>Pentapetalae</taxon>
        <taxon>rosids</taxon>
        <taxon>malvids</taxon>
        <taxon>Brassicales</taxon>
        <taxon>Brassicaceae</taxon>
        <taxon>Brassiceae</taxon>
        <taxon>Brassica</taxon>
    </lineage>
</organism>
<dbReference type="InterPro" id="IPR050232">
    <property type="entry name" value="FBL13/AtMIF1-like"/>
</dbReference>
<dbReference type="SMART" id="SM00256">
    <property type="entry name" value="FBOX"/>
    <property type="match status" value="2"/>
</dbReference>
<dbReference type="Pfam" id="PF08646">
    <property type="entry name" value="Rep_fac-A_C"/>
    <property type="match status" value="1"/>
</dbReference>
<keyword evidence="4" id="KW-1185">Reference proteome</keyword>
<dbReference type="InterPro" id="IPR053781">
    <property type="entry name" value="F-box_AtFBL13-like"/>
</dbReference>
<feature type="compositionally biased region" description="Polar residues" evidence="1">
    <location>
        <begin position="487"/>
        <end position="500"/>
    </location>
</feature>
<dbReference type="Pfam" id="PF08387">
    <property type="entry name" value="FBD"/>
    <property type="match status" value="2"/>
</dbReference>
<dbReference type="EMBL" id="JAGKQM010000002">
    <property type="protein sequence ID" value="KAH0937578.1"/>
    <property type="molecule type" value="Genomic_DNA"/>
</dbReference>
<evidence type="ECO:0000256" key="1">
    <source>
        <dbReference type="SAM" id="MobiDB-lite"/>
    </source>
</evidence>
<dbReference type="Pfam" id="PF00646">
    <property type="entry name" value="F-box"/>
    <property type="match status" value="2"/>
</dbReference>
<dbReference type="CDD" id="cd04480">
    <property type="entry name" value="RPA1_DBD_A_like"/>
    <property type="match status" value="1"/>
</dbReference>
<feature type="region of interest" description="Disordered" evidence="1">
    <location>
        <begin position="444"/>
        <end position="514"/>
    </location>
</feature>
<dbReference type="SMART" id="SM00579">
    <property type="entry name" value="FBD"/>
    <property type="match status" value="2"/>
</dbReference>
<dbReference type="InterPro" id="IPR036047">
    <property type="entry name" value="F-box-like_dom_sf"/>
</dbReference>
<evidence type="ECO:0000259" key="2">
    <source>
        <dbReference type="PROSITE" id="PS50181"/>
    </source>
</evidence>
<dbReference type="Gene3D" id="1.20.1280.50">
    <property type="match status" value="2"/>
</dbReference>
<dbReference type="Proteomes" id="UP000824890">
    <property type="component" value="Unassembled WGS sequence"/>
</dbReference>
<dbReference type="SUPFAM" id="SSF50249">
    <property type="entry name" value="Nucleic acid-binding proteins"/>
    <property type="match status" value="1"/>
</dbReference>
<comment type="caution">
    <text evidence="3">The sequence shown here is derived from an EMBL/GenBank/DDBJ whole genome shotgun (WGS) entry which is preliminary data.</text>
</comment>
<gene>
    <name evidence="3" type="ORF">HID58_005039</name>
</gene>
<dbReference type="SUPFAM" id="SSF81383">
    <property type="entry name" value="F-box domain"/>
    <property type="match status" value="2"/>
</dbReference>
<dbReference type="PANTHER" id="PTHR31900">
    <property type="entry name" value="F-BOX/RNI SUPERFAMILY PROTEIN-RELATED"/>
    <property type="match status" value="1"/>
</dbReference>
<name>A0ABQ8E840_BRANA</name>
<evidence type="ECO:0000313" key="4">
    <source>
        <dbReference type="Proteomes" id="UP000824890"/>
    </source>
</evidence>
<accession>A0ABQ8E840</accession>
<feature type="domain" description="F-box" evidence="2">
    <location>
        <begin position="1023"/>
        <end position="1059"/>
    </location>
</feature>
<protein>
    <recommendedName>
        <fullName evidence="2">F-box domain-containing protein</fullName>
    </recommendedName>
</protein>
<dbReference type="InterPro" id="IPR006566">
    <property type="entry name" value="FBD"/>
</dbReference>
<reference evidence="3 4" key="1">
    <citation type="submission" date="2021-05" db="EMBL/GenBank/DDBJ databases">
        <title>Genome Assembly of Synthetic Allotetraploid Brassica napus Reveals Homoeologous Exchanges between Subgenomes.</title>
        <authorList>
            <person name="Davis J.T."/>
        </authorList>
    </citation>
    <scope>NUCLEOTIDE SEQUENCE [LARGE SCALE GENOMIC DNA]</scope>
    <source>
        <strain evidence="4">cv. Da-Ae</strain>
        <tissue evidence="3">Seedling</tissue>
    </source>
</reference>
<dbReference type="PROSITE" id="PS50181">
    <property type="entry name" value="FBOX"/>
    <property type="match status" value="2"/>
</dbReference>
<dbReference type="InterPro" id="IPR055411">
    <property type="entry name" value="LRR_FXL15/At3g58940/PEG3-like"/>
</dbReference>
<dbReference type="CDD" id="cd22160">
    <property type="entry name" value="F-box_AtFBL13-like"/>
    <property type="match status" value="2"/>
</dbReference>
<dbReference type="SUPFAM" id="SSF52047">
    <property type="entry name" value="RNI-like"/>
    <property type="match status" value="2"/>
</dbReference>
<dbReference type="PANTHER" id="PTHR31900:SF34">
    <property type="entry name" value="EMB|CAB62440.1-RELATED"/>
    <property type="match status" value="1"/>
</dbReference>
<dbReference type="InterPro" id="IPR001810">
    <property type="entry name" value="F-box_dom"/>
</dbReference>
<dbReference type="InterPro" id="IPR012340">
    <property type="entry name" value="NA-bd_OB-fold"/>
</dbReference>
<dbReference type="Gene3D" id="3.80.10.10">
    <property type="entry name" value="Ribonuclease Inhibitor"/>
    <property type="match status" value="2"/>
</dbReference>
<feature type="domain" description="F-box" evidence="2">
    <location>
        <begin position="13"/>
        <end position="62"/>
    </location>
</feature>
<evidence type="ECO:0000313" key="3">
    <source>
        <dbReference type="EMBL" id="KAH0937578.1"/>
    </source>
</evidence>
<sequence length="1433" mass="159930">MNVILKKKMDDYRDRISRLPDDFLLQILSRLPTKDVVAMSLLSKRWRFLWTLVPKLNFDLRLHDNTCPKFTKFVDRSLLLHKAPTLESLRVKIGSICHNADVDVSVWVRIAVDRGVRELDISYCPAEEPIRLPKCLFPCATLVVLKLENMSLVDASSYVCFKSLKTLHLLDVKYFDEQSLPHLLSSCYVLEDLVVQRCPGDNVKIVSVNAACLKTLTLHKSSQAFEGDDDGFLIAAPKLKRLDIEDYWGGFCYIENMPEVVEANVDVIYKTTERILGSLTSVKRLALCLMTSDAAYPTGTVFSQLIHLELCTCAPRWWDLLTRVIEDSPKLRVLKLRQKHIRRTSSPGASWKQPVSLPKGLSLETFKWELYEGTQKQKEVAKFILKHGVRLKKVIVSPKPSSSLLEKHEMLKELSSAPRGSSTCKLLESKLLRTFLSSTGKFTLSGDASSKKHSEPSGLSVGDPHSKKSKGDVSASSPGLSKPIDTTWDSPGVSTGVSNSKKPDVERAKTSVSSGVRGKSAVSSDVRGKAIVSANVVEVMFFKDVKFGPHEGEVRFRLIHFWEARNVLKKILLGLEMLLIDEEGTVIQGFIPSARIDTYLPHMKAGGIYRLNNFFGSKNKTLYRVAEPSVTLTFSSTSALSVLDNSPVCFPDDRFRFYGYEEFDAACDLKGDLYDYVGHIKLVNGEVPHESLVLDESEIASTRRVLLHVQTHDGPVMKLYLWDKAALDFCEKLKATGGTAKVILVTTLNPKRFGASSSHLAKNFDLYYIVGTGIGALTLSSMTSSRVFMDSDVQATREYLNWLISNSDVANRVDADVVTKTETVTIGELFSYMKQAAAKVAWFECTATVADVVHGSSWYYIGCGVCHTKATKGPTTLMCKKCGKSTIVGVPQFLAKISVYDESDQAFFVLLGDAGQELTGKKAAELVESYFEANESVGDDHMVPVPQALSDTIGQTRKFIVKVSSHNLDGKTQTLTVTKVLQSEAPEVEGELEEDVIVTAAQKTLDDGGAEDDPSMDSNVEKMDKISELPDALLLQILSLVKTKDRVATSLLSKRWETLWTLVPKLEFHLERGSDSEFVNRSLLLHRAPVLESFSLKVDTFQVSPLDIGIWIRTAVDHGVRELKLDYTANEDPIRLPRSFYTCQTLLVLKLKNANLVGFSSNSSSVCFQSLKILHLLSVTYSDEKSLETILSSCSSLKDLVVECCPNDNVFIFTINVLSLQSLSLNRSAKYYRKNCLGFVINAPSLKYLNIRDYRGSFCLAEDMPELVEANVEVGYDKLDELMGSLTSVKRLSICSTKLNAPCPTTFQQLVHLEICTCKPEWWNLLVCLLTATPKLRVLKLKRTHKDCSKGGCWNEPGSVPDCLLTSLEYFEWRRYKGTKGQSDLVTYILRNSCHLKMVKILTETDDPEEQLEMIKNLAFSPRASITCQVDFD</sequence>
<dbReference type="InterPro" id="IPR032675">
    <property type="entry name" value="LRR_dom_sf"/>
</dbReference>
<proteinExistence type="predicted"/>